<dbReference type="EMBL" id="CM026421">
    <property type="protein sequence ID" value="KAG0590580.1"/>
    <property type="molecule type" value="Genomic_DNA"/>
</dbReference>
<name>A0A8T0J3U4_CERPU</name>
<evidence type="ECO:0000313" key="1">
    <source>
        <dbReference type="EMBL" id="KAG0590580.1"/>
    </source>
</evidence>
<dbReference type="AlphaFoldDB" id="A0A8T0J3U4"/>
<accession>A0A8T0J3U4</accession>
<dbReference type="Proteomes" id="UP000822688">
    <property type="component" value="Chromosome 1"/>
</dbReference>
<sequence length="133" mass="14855">MPGTKRDLKGRTQVTRFCSKQYASQLSSTKQLILPSTYFDTPVRRRSERHAYLPKHCHVLCSDVLQLVLGNLCFRVAPTSSHLLQHTHSLPSDSYHTTIPTPNVLALPLSLPPSLPLSPSLSLSPFTERNEPP</sequence>
<proteinExistence type="predicted"/>
<evidence type="ECO:0000313" key="2">
    <source>
        <dbReference type="Proteomes" id="UP000822688"/>
    </source>
</evidence>
<keyword evidence="2" id="KW-1185">Reference proteome</keyword>
<organism evidence="1 2">
    <name type="scientific">Ceratodon purpureus</name>
    <name type="common">Fire moss</name>
    <name type="synonym">Dicranum purpureum</name>
    <dbReference type="NCBI Taxonomy" id="3225"/>
    <lineage>
        <taxon>Eukaryota</taxon>
        <taxon>Viridiplantae</taxon>
        <taxon>Streptophyta</taxon>
        <taxon>Embryophyta</taxon>
        <taxon>Bryophyta</taxon>
        <taxon>Bryophytina</taxon>
        <taxon>Bryopsida</taxon>
        <taxon>Dicranidae</taxon>
        <taxon>Pseudoditrichales</taxon>
        <taxon>Ditrichaceae</taxon>
        <taxon>Ceratodon</taxon>
    </lineage>
</organism>
<protein>
    <submittedName>
        <fullName evidence="1">Uncharacterized protein</fullName>
    </submittedName>
</protein>
<comment type="caution">
    <text evidence="1">The sequence shown here is derived from an EMBL/GenBank/DDBJ whole genome shotgun (WGS) entry which is preliminary data.</text>
</comment>
<gene>
    <name evidence="1" type="ORF">KC19_1G111500</name>
</gene>
<reference evidence="1" key="1">
    <citation type="submission" date="2020-06" db="EMBL/GenBank/DDBJ databases">
        <title>WGS assembly of Ceratodon purpureus strain R40.</title>
        <authorList>
            <person name="Carey S.B."/>
            <person name="Jenkins J."/>
            <person name="Shu S."/>
            <person name="Lovell J.T."/>
            <person name="Sreedasyam A."/>
            <person name="Maumus F."/>
            <person name="Tiley G.P."/>
            <person name="Fernandez-Pozo N."/>
            <person name="Barry K."/>
            <person name="Chen C."/>
            <person name="Wang M."/>
            <person name="Lipzen A."/>
            <person name="Daum C."/>
            <person name="Saski C.A."/>
            <person name="Payton A.C."/>
            <person name="Mcbreen J.C."/>
            <person name="Conrad R.E."/>
            <person name="Kollar L.M."/>
            <person name="Olsson S."/>
            <person name="Huttunen S."/>
            <person name="Landis J.B."/>
            <person name="Wickett N.J."/>
            <person name="Johnson M.G."/>
            <person name="Rensing S.A."/>
            <person name="Grimwood J."/>
            <person name="Schmutz J."/>
            <person name="Mcdaniel S.F."/>
        </authorList>
    </citation>
    <scope>NUCLEOTIDE SEQUENCE</scope>
    <source>
        <strain evidence="1">R40</strain>
    </source>
</reference>